<evidence type="ECO:0000259" key="1">
    <source>
        <dbReference type="Pfam" id="PF00535"/>
    </source>
</evidence>
<dbReference type="Gene3D" id="3.90.550.10">
    <property type="entry name" value="Spore Coat Polysaccharide Biosynthesis Protein SpsA, Chain A"/>
    <property type="match status" value="1"/>
</dbReference>
<dbReference type="CDD" id="cd04179">
    <property type="entry name" value="DPM_DPG-synthase_like"/>
    <property type="match status" value="1"/>
</dbReference>
<dbReference type="OrthoDB" id="9808633at2"/>
<reference evidence="2 3" key="1">
    <citation type="submission" date="2017-05" db="EMBL/GenBank/DDBJ databases">
        <title>Complete and WGS of Bordetella genogroups.</title>
        <authorList>
            <person name="Spilker T."/>
            <person name="LiPuma J."/>
        </authorList>
    </citation>
    <scope>NUCLEOTIDE SEQUENCE [LARGE SCALE GENOMIC DNA]</scope>
    <source>
        <strain evidence="2 3">AU17610</strain>
    </source>
</reference>
<dbReference type="Proteomes" id="UP000217005">
    <property type="component" value="Unassembled WGS sequence"/>
</dbReference>
<dbReference type="PANTHER" id="PTHR10859">
    <property type="entry name" value="GLYCOSYL TRANSFERASE"/>
    <property type="match status" value="1"/>
</dbReference>
<evidence type="ECO:0000313" key="3">
    <source>
        <dbReference type="Proteomes" id="UP000217005"/>
    </source>
</evidence>
<name>A0A261SF51_9BORD</name>
<gene>
    <name evidence="2" type="ORF">CEG14_12005</name>
</gene>
<proteinExistence type="predicted"/>
<dbReference type="GO" id="GO:0016740">
    <property type="term" value="F:transferase activity"/>
    <property type="evidence" value="ECO:0007669"/>
    <property type="project" value="UniProtKB-KW"/>
</dbReference>
<accession>A0A261SF51</accession>
<comment type="caution">
    <text evidence="2">The sequence shown here is derived from an EMBL/GenBank/DDBJ whole genome shotgun (WGS) entry which is preliminary data.</text>
</comment>
<evidence type="ECO:0000313" key="2">
    <source>
        <dbReference type="EMBL" id="OZI35775.1"/>
    </source>
</evidence>
<dbReference type="PANTHER" id="PTHR10859:SF91">
    <property type="entry name" value="DOLICHYL-PHOSPHATE BETA-GLUCOSYLTRANSFERASE"/>
    <property type="match status" value="1"/>
</dbReference>
<dbReference type="RefSeq" id="WP_094826584.1">
    <property type="nucleotide sequence ID" value="NZ_NEVL01000003.1"/>
</dbReference>
<feature type="domain" description="Glycosyltransferase 2-like" evidence="1">
    <location>
        <begin position="6"/>
        <end position="156"/>
    </location>
</feature>
<protein>
    <submittedName>
        <fullName evidence="2">Glycosyl transferase</fullName>
    </submittedName>
</protein>
<dbReference type="GO" id="GO:0006487">
    <property type="term" value="P:protein N-linked glycosylation"/>
    <property type="evidence" value="ECO:0007669"/>
    <property type="project" value="TreeGrafter"/>
</dbReference>
<dbReference type="Pfam" id="PF00535">
    <property type="entry name" value="Glycos_transf_2"/>
    <property type="match status" value="1"/>
</dbReference>
<dbReference type="SUPFAM" id="SSF53448">
    <property type="entry name" value="Nucleotide-diphospho-sugar transferases"/>
    <property type="match status" value="1"/>
</dbReference>
<dbReference type="AlphaFoldDB" id="A0A261SF51"/>
<organism evidence="2 3">
    <name type="scientific">Bordetella genomosp. 1</name>
    <dbReference type="NCBI Taxonomy" id="1395607"/>
    <lineage>
        <taxon>Bacteria</taxon>
        <taxon>Pseudomonadati</taxon>
        <taxon>Pseudomonadota</taxon>
        <taxon>Betaproteobacteria</taxon>
        <taxon>Burkholderiales</taxon>
        <taxon>Alcaligenaceae</taxon>
        <taxon>Bordetella</taxon>
    </lineage>
</organism>
<sequence>MFKPCAVIPVYNHGATVGAVVAALRGLDLPCVLVDDGSRADCAAVLDALARPGVMLVRRAVNGGKGAAVQDGLRAALAAGYTHALQIDADGQHDLADARRLLALARAEPQALIGGQPVYGDDVPRARLYGRQLTRVWVWINTLSRDIPDAMCGFRVYPLARVLPVLAHSGARMDFDIAVLVRLHWAGVPMRWLPTRVVYPADGISHFRGLADNVLISRMHARLFFGMLLRAPRLLWRRMRAAS</sequence>
<dbReference type="EMBL" id="NEVL01000003">
    <property type="protein sequence ID" value="OZI35775.1"/>
    <property type="molecule type" value="Genomic_DNA"/>
</dbReference>
<dbReference type="InterPro" id="IPR029044">
    <property type="entry name" value="Nucleotide-diphossugar_trans"/>
</dbReference>
<keyword evidence="2" id="KW-0808">Transferase</keyword>
<dbReference type="InterPro" id="IPR001173">
    <property type="entry name" value="Glyco_trans_2-like"/>
</dbReference>